<evidence type="ECO:0000256" key="1">
    <source>
        <dbReference type="SAM" id="MobiDB-lite"/>
    </source>
</evidence>
<organism evidence="2">
    <name type="scientific">marine sediment metagenome</name>
    <dbReference type="NCBI Taxonomy" id="412755"/>
    <lineage>
        <taxon>unclassified sequences</taxon>
        <taxon>metagenomes</taxon>
        <taxon>ecological metagenomes</taxon>
    </lineage>
</organism>
<evidence type="ECO:0000313" key="2">
    <source>
        <dbReference type="EMBL" id="GAH79373.1"/>
    </source>
</evidence>
<protein>
    <submittedName>
        <fullName evidence="2">Uncharacterized protein</fullName>
    </submittedName>
</protein>
<dbReference type="EMBL" id="BARU01037963">
    <property type="protein sequence ID" value="GAH79373.1"/>
    <property type="molecule type" value="Genomic_DNA"/>
</dbReference>
<sequence length="100" mass="11163">MRERDVPKKLSKTLTLKPNGGNVTSEVIIQCENCEKKNTTTGDEIICTCGNEARTLDGWKKYVSERQENGAGTKEMARLMGLLLSIASKEEWDKETANVK</sequence>
<name>X1KBB7_9ZZZZ</name>
<dbReference type="AlphaFoldDB" id="X1KBB7"/>
<feature type="region of interest" description="Disordered" evidence="1">
    <location>
        <begin position="1"/>
        <end position="21"/>
    </location>
</feature>
<accession>X1KBB7</accession>
<reference evidence="2" key="1">
    <citation type="journal article" date="2014" name="Front. Microbiol.">
        <title>High frequency of phylogenetically diverse reductive dehalogenase-homologous genes in deep subseafloor sedimentary metagenomes.</title>
        <authorList>
            <person name="Kawai M."/>
            <person name="Futagami T."/>
            <person name="Toyoda A."/>
            <person name="Takaki Y."/>
            <person name="Nishi S."/>
            <person name="Hori S."/>
            <person name="Arai W."/>
            <person name="Tsubouchi T."/>
            <person name="Morono Y."/>
            <person name="Uchiyama I."/>
            <person name="Ito T."/>
            <person name="Fujiyama A."/>
            <person name="Inagaki F."/>
            <person name="Takami H."/>
        </authorList>
    </citation>
    <scope>NUCLEOTIDE SEQUENCE</scope>
    <source>
        <strain evidence="2">Expedition CK06-06</strain>
    </source>
</reference>
<comment type="caution">
    <text evidence="2">The sequence shown here is derived from an EMBL/GenBank/DDBJ whole genome shotgun (WGS) entry which is preliminary data.</text>
</comment>
<proteinExistence type="predicted"/>
<gene>
    <name evidence="2" type="ORF">S03H2_59065</name>
</gene>